<evidence type="ECO:0000313" key="1">
    <source>
        <dbReference type="EMBL" id="RXK57692.1"/>
    </source>
</evidence>
<proteinExistence type="predicted"/>
<comment type="caution">
    <text evidence="1">The sequence shown here is derived from an EMBL/GenBank/DDBJ whole genome shotgun (WGS) entry which is preliminary data.</text>
</comment>
<dbReference type="AlphaFoldDB" id="A0A4Q1CE11"/>
<dbReference type="RefSeq" id="WP_129132615.1">
    <property type="nucleotide sequence ID" value="NZ_SDHW01000008.1"/>
</dbReference>
<gene>
    <name evidence="1" type="ORF">ESA94_19390</name>
</gene>
<dbReference type="OrthoDB" id="9948260at2"/>
<name>A0A4Q1CE11_9BACT</name>
<protein>
    <submittedName>
        <fullName evidence="1">Uncharacterized protein</fullName>
    </submittedName>
</protein>
<dbReference type="Proteomes" id="UP000290204">
    <property type="component" value="Unassembled WGS sequence"/>
</dbReference>
<organism evidence="1 2">
    <name type="scientific">Lacibacter luteus</name>
    <dbReference type="NCBI Taxonomy" id="2508719"/>
    <lineage>
        <taxon>Bacteria</taxon>
        <taxon>Pseudomonadati</taxon>
        <taxon>Bacteroidota</taxon>
        <taxon>Chitinophagia</taxon>
        <taxon>Chitinophagales</taxon>
        <taxon>Chitinophagaceae</taxon>
        <taxon>Lacibacter</taxon>
    </lineage>
</organism>
<keyword evidence="2" id="KW-1185">Reference proteome</keyword>
<accession>A0A4Q1CE11</accession>
<dbReference type="EMBL" id="SDHW01000008">
    <property type="protein sequence ID" value="RXK57692.1"/>
    <property type="molecule type" value="Genomic_DNA"/>
</dbReference>
<reference evidence="1 2" key="1">
    <citation type="submission" date="2019-01" db="EMBL/GenBank/DDBJ databases">
        <title>Lacibacter sp. strain TTM-7.</title>
        <authorList>
            <person name="Chen W.-M."/>
        </authorList>
    </citation>
    <scope>NUCLEOTIDE SEQUENCE [LARGE SCALE GENOMIC DNA]</scope>
    <source>
        <strain evidence="1 2">TTM-7</strain>
    </source>
</reference>
<evidence type="ECO:0000313" key="2">
    <source>
        <dbReference type="Proteomes" id="UP000290204"/>
    </source>
</evidence>
<sequence>MQKTVSTPIKRDSEIATRVKKIAELTGFSRRYVYMVINSDRHNEDVMSLYMQLQEKENALLLEVKKLVPFN</sequence>